<feature type="region of interest" description="Disordered" evidence="1">
    <location>
        <begin position="138"/>
        <end position="178"/>
    </location>
</feature>
<reference evidence="3 4" key="1">
    <citation type="submission" date="2020-08" db="EMBL/GenBank/DDBJ databases">
        <title>Sequencing the genomes of 1000 actinobacteria strains.</title>
        <authorList>
            <person name="Klenk H.-P."/>
        </authorList>
    </citation>
    <scope>NUCLEOTIDE SEQUENCE [LARGE SCALE GENOMIC DNA]</scope>
    <source>
        <strain evidence="3 4">DSM 44551</strain>
    </source>
</reference>
<evidence type="ECO:0000256" key="1">
    <source>
        <dbReference type="SAM" id="MobiDB-lite"/>
    </source>
</evidence>
<organism evidence="3 4">
    <name type="scientific">Nocardiopsis composta</name>
    <dbReference type="NCBI Taxonomy" id="157465"/>
    <lineage>
        <taxon>Bacteria</taxon>
        <taxon>Bacillati</taxon>
        <taxon>Actinomycetota</taxon>
        <taxon>Actinomycetes</taxon>
        <taxon>Streptosporangiales</taxon>
        <taxon>Nocardiopsidaceae</taxon>
        <taxon>Nocardiopsis</taxon>
    </lineage>
</organism>
<name>A0A7W8QIA8_9ACTN</name>
<dbReference type="Proteomes" id="UP000572635">
    <property type="component" value="Unassembled WGS sequence"/>
</dbReference>
<accession>A0A7W8QIA8</accession>
<dbReference type="EMBL" id="JACHDB010000001">
    <property type="protein sequence ID" value="MBB5430805.1"/>
    <property type="molecule type" value="Genomic_DNA"/>
</dbReference>
<dbReference type="RefSeq" id="WP_184388953.1">
    <property type="nucleotide sequence ID" value="NZ_BAAAJD010000049.1"/>
</dbReference>
<sequence length="178" mass="18306">MPARRPRSFPAWTVPALLAAAAALPLAGCSASGDAETARAAAGGLSASLLRPRAEAAFERKGHPISGRLECSADPEAEGVLQVDCSGVTFDDESAEFSGRIEYAAIADRPPGDDGLPGHFVGRVSGEQVYVMDCFSCSAHPPSPPAESGRTRGVDAEPGQRKDKEDGEKEEGGPGGSD</sequence>
<evidence type="ECO:0000313" key="4">
    <source>
        <dbReference type="Proteomes" id="UP000572635"/>
    </source>
</evidence>
<evidence type="ECO:0000313" key="3">
    <source>
        <dbReference type="EMBL" id="MBB5430805.1"/>
    </source>
</evidence>
<evidence type="ECO:0008006" key="5">
    <source>
        <dbReference type="Google" id="ProtNLM"/>
    </source>
</evidence>
<evidence type="ECO:0000256" key="2">
    <source>
        <dbReference type="SAM" id="SignalP"/>
    </source>
</evidence>
<feature type="compositionally biased region" description="Basic and acidic residues" evidence="1">
    <location>
        <begin position="149"/>
        <end position="172"/>
    </location>
</feature>
<proteinExistence type="predicted"/>
<comment type="caution">
    <text evidence="3">The sequence shown here is derived from an EMBL/GenBank/DDBJ whole genome shotgun (WGS) entry which is preliminary data.</text>
</comment>
<keyword evidence="4" id="KW-1185">Reference proteome</keyword>
<feature type="signal peptide" evidence="2">
    <location>
        <begin position="1"/>
        <end position="27"/>
    </location>
</feature>
<protein>
    <recommendedName>
        <fullName evidence="5">Lipoprotein</fullName>
    </recommendedName>
</protein>
<dbReference type="AlphaFoldDB" id="A0A7W8QIA8"/>
<feature type="chain" id="PRO_5039487804" description="Lipoprotein" evidence="2">
    <location>
        <begin position="28"/>
        <end position="178"/>
    </location>
</feature>
<gene>
    <name evidence="3" type="ORF">HDA36_000889</name>
</gene>
<keyword evidence="2" id="KW-0732">Signal</keyword>